<reference evidence="1" key="2">
    <citation type="submission" date="2019-01" db="UniProtKB">
        <authorList>
            <consortium name="EnsemblPlants"/>
        </authorList>
    </citation>
    <scope>IDENTIFICATION</scope>
    <source>
        <strain evidence="1">cv. Heinz 1706</strain>
    </source>
</reference>
<dbReference type="Gramene" id="Solyc04g017805.1.1">
    <property type="protein sequence ID" value="Solyc04g017805.1.1"/>
    <property type="gene ID" value="Solyc04g017805.1"/>
</dbReference>
<evidence type="ECO:0000313" key="2">
    <source>
        <dbReference type="Proteomes" id="UP000004994"/>
    </source>
</evidence>
<sequence length="137" mass="15701">MGIGNEYVDRIQPIYIGIHLMGDDIQFLSRYKYAELIWEIQGEKRKTRNGPGPFSATILIGPKGHKCFPQDSKLLKKGPSPHFEISLAQCMATVYHRRYKLFCNGSTTVAIAAEKFCPRLKNKCFYRWSVAMTFNCC</sequence>
<dbReference type="Proteomes" id="UP000004994">
    <property type="component" value="Chromosome 4"/>
</dbReference>
<organism evidence="1">
    <name type="scientific">Solanum lycopersicum</name>
    <name type="common">Tomato</name>
    <name type="synonym">Lycopersicon esculentum</name>
    <dbReference type="NCBI Taxonomy" id="4081"/>
    <lineage>
        <taxon>Eukaryota</taxon>
        <taxon>Viridiplantae</taxon>
        <taxon>Streptophyta</taxon>
        <taxon>Embryophyta</taxon>
        <taxon>Tracheophyta</taxon>
        <taxon>Spermatophyta</taxon>
        <taxon>Magnoliopsida</taxon>
        <taxon>eudicotyledons</taxon>
        <taxon>Gunneridae</taxon>
        <taxon>Pentapetalae</taxon>
        <taxon>asterids</taxon>
        <taxon>lamiids</taxon>
        <taxon>Solanales</taxon>
        <taxon>Solanaceae</taxon>
        <taxon>Solanoideae</taxon>
        <taxon>Solaneae</taxon>
        <taxon>Solanum</taxon>
        <taxon>Solanum subgen. Lycopersicon</taxon>
    </lineage>
</organism>
<name>A0A3Q7G2H0_SOLLC</name>
<accession>A0A3Q7G2H0</accession>
<proteinExistence type="predicted"/>
<dbReference type="InParanoid" id="A0A3Q7G2H0"/>
<reference evidence="1" key="1">
    <citation type="journal article" date="2012" name="Nature">
        <title>The tomato genome sequence provides insights into fleshy fruit evolution.</title>
        <authorList>
            <consortium name="Tomato Genome Consortium"/>
        </authorList>
    </citation>
    <scope>NUCLEOTIDE SEQUENCE [LARGE SCALE GENOMIC DNA]</scope>
    <source>
        <strain evidence="1">cv. Heinz 1706</strain>
    </source>
</reference>
<dbReference type="AlphaFoldDB" id="A0A3Q7G2H0"/>
<protein>
    <submittedName>
        <fullName evidence="1">Uncharacterized protein</fullName>
    </submittedName>
</protein>
<keyword evidence="2" id="KW-1185">Reference proteome</keyword>
<evidence type="ECO:0000313" key="1">
    <source>
        <dbReference type="EnsemblPlants" id="Solyc04g017805.1.1"/>
    </source>
</evidence>
<dbReference type="EnsemblPlants" id="Solyc04g017805.1.1">
    <property type="protein sequence ID" value="Solyc04g017805.1.1"/>
    <property type="gene ID" value="Solyc04g017805.1"/>
</dbReference>